<reference evidence="1" key="1">
    <citation type="submission" date="2023-10" db="EMBL/GenBank/DDBJ databases">
        <authorList>
            <person name="Domelevo Entfellner J.-B."/>
        </authorList>
    </citation>
    <scope>NUCLEOTIDE SEQUENCE</scope>
</reference>
<dbReference type="Proteomes" id="UP001189624">
    <property type="component" value="Chromosome 3"/>
</dbReference>
<organism evidence="1 2">
    <name type="scientific">Sphenostylis stenocarpa</name>
    <dbReference type="NCBI Taxonomy" id="92480"/>
    <lineage>
        <taxon>Eukaryota</taxon>
        <taxon>Viridiplantae</taxon>
        <taxon>Streptophyta</taxon>
        <taxon>Embryophyta</taxon>
        <taxon>Tracheophyta</taxon>
        <taxon>Spermatophyta</taxon>
        <taxon>Magnoliopsida</taxon>
        <taxon>eudicotyledons</taxon>
        <taxon>Gunneridae</taxon>
        <taxon>Pentapetalae</taxon>
        <taxon>rosids</taxon>
        <taxon>fabids</taxon>
        <taxon>Fabales</taxon>
        <taxon>Fabaceae</taxon>
        <taxon>Papilionoideae</taxon>
        <taxon>50 kb inversion clade</taxon>
        <taxon>NPAAA clade</taxon>
        <taxon>indigoferoid/millettioid clade</taxon>
        <taxon>Phaseoleae</taxon>
        <taxon>Sphenostylis</taxon>
    </lineage>
</organism>
<dbReference type="AlphaFoldDB" id="A0AA86VHB4"/>
<sequence length="69" mass="8201">MEACQFQDLSHIYAWLTKETEEFTVDFLSCRKLAEFGDLVKQPSRLASCNDFRINYLHTFKFTNMKQQS</sequence>
<evidence type="ECO:0000313" key="2">
    <source>
        <dbReference type="Proteomes" id="UP001189624"/>
    </source>
</evidence>
<name>A0AA86VHB4_9FABA</name>
<dbReference type="Gramene" id="rna-AYBTSS11_LOCUS11702">
    <property type="protein sequence ID" value="CAJ1944053.1"/>
    <property type="gene ID" value="gene-AYBTSS11_LOCUS11702"/>
</dbReference>
<evidence type="ECO:0000313" key="1">
    <source>
        <dbReference type="EMBL" id="CAJ1944053.1"/>
    </source>
</evidence>
<keyword evidence="2" id="KW-1185">Reference proteome</keyword>
<protein>
    <submittedName>
        <fullName evidence="1">Uncharacterized protein</fullName>
    </submittedName>
</protein>
<accession>A0AA86VHB4</accession>
<dbReference type="EMBL" id="OY731400">
    <property type="protein sequence ID" value="CAJ1944053.1"/>
    <property type="molecule type" value="Genomic_DNA"/>
</dbReference>
<gene>
    <name evidence="1" type="ORF">AYBTSS11_LOCUS11702</name>
</gene>
<proteinExistence type="predicted"/>